<accession>A0AAD6VF49</accession>
<gene>
    <name evidence="2" type="ORF">GGX14DRAFT_394525</name>
</gene>
<proteinExistence type="predicted"/>
<protein>
    <submittedName>
        <fullName evidence="2">Uncharacterized protein</fullName>
    </submittedName>
</protein>
<name>A0AAD6VF49_9AGAR</name>
<dbReference type="EMBL" id="JARJCW010000027">
    <property type="protein sequence ID" value="KAJ7210905.1"/>
    <property type="molecule type" value="Genomic_DNA"/>
</dbReference>
<dbReference type="Proteomes" id="UP001219525">
    <property type="component" value="Unassembled WGS sequence"/>
</dbReference>
<comment type="caution">
    <text evidence="2">The sequence shown here is derived from an EMBL/GenBank/DDBJ whole genome shotgun (WGS) entry which is preliminary data.</text>
</comment>
<keyword evidence="3" id="KW-1185">Reference proteome</keyword>
<evidence type="ECO:0000313" key="2">
    <source>
        <dbReference type="EMBL" id="KAJ7210905.1"/>
    </source>
</evidence>
<evidence type="ECO:0000313" key="3">
    <source>
        <dbReference type="Proteomes" id="UP001219525"/>
    </source>
</evidence>
<dbReference type="AlphaFoldDB" id="A0AAD6VF49"/>
<sequence length="144" mass="16136">MRPEKVATASTRCTRTADPNDERKTPLIRFARRFLTPILLSSVPTVFSRRRGQSKRLLGAVDDDGDIIFYRDKRGNEAVQSSRQKKTYSCKRCSQESAARSKPLSDVASEKCWQAFAGVVAKQDPSEYVTGYLGLRRSSEANAD</sequence>
<feature type="region of interest" description="Disordered" evidence="1">
    <location>
        <begin position="1"/>
        <end position="22"/>
    </location>
</feature>
<evidence type="ECO:0000256" key="1">
    <source>
        <dbReference type="SAM" id="MobiDB-lite"/>
    </source>
</evidence>
<organism evidence="2 3">
    <name type="scientific">Mycena pura</name>
    <dbReference type="NCBI Taxonomy" id="153505"/>
    <lineage>
        <taxon>Eukaryota</taxon>
        <taxon>Fungi</taxon>
        <taxon>Dikarya</taxon>
        <taxon>Basidiomycota</taxon>
        <taxon>Agaricomycotina</taxon>
        <taxon>Agaricomycetes</taxon>
        <taxon>Agaricomycetidae</taxon>
        <taxon>Agaricales</taxon>
        <taxon>Marasmiineae</taxon>
        <taxon>Mycenaceae</taxon>
        <taxon>Mycena</taxon>
    </lineage>
</organism>
<reference evidence="2" key="1">
    <citation type="submission" date="2023-03" db="EMBL/GenBank/DDBJ databases">
        <title>Massive genome expansion in bonnet fungi (Mycena s.s.) driven by repeated elements and novel gene families across ecological guilds.</title>
        <authorList>
            <consortium name="Lawrence Berkeley National Laboratory"/>
            <person name="Harder C.B."/>
            <person name="Miyauchi S."/>
            <person name="Viragh M."/>
            <person name="Kuo A."/>
            <person name="Thoen E."/>
            <person name="Andreopoulos B."/>
            <person name="Lu D."/>
            <person name="Skrede I."/>
            <person name="Drula E."/>
            <person name="Henrissat B."/>
            <person name="Morin E."/>
            <person name="Kohler A."/>
            <person name="Barry K."/>
            <person name="LaButti K."/>
            <person name="Morin E."/>
            <person name="Salamov A."/>
            <person name="Lipzen A."/>
            <person name="Mereny Z."/>
            <person name="Hegedus B."/>
            <person name="Baldrian P."/>
            <person name="Stursova M."/>
            <person name="Weitz H."/>
            <person name="Taylor A."/>
            <person name="Grigoriev I.V."/>
            <person name="Nagy L.G."/>
            <person name="Martin F."/>
            <person name="Kauserud H."/>
        </authorList>
    </citation>
    <scope>NUCLEOTIDE SEQUENCE</scope>
    <source>
        <strain evidence="2">9144</strain>
    </source>
</reference>